<reference evidence="1 2" key="1">
    <citation type="submission" date="2022-04" db="EMBL/GenBank/DDBJ databases">
        <title>Positive selection, recombination, and allopatry shape intraspecific diversity of widespread and dominant cyanobacteria.</title>
        <authorList>
            <person name="Wei J."/>
            <person name="Shu W."/>
            <person name="Hu C."/>
        </authorList>
    </citation>
    <scope>NUCLEOTIDE SEQUENCE [LARGE SCALE GENOMIC DNA]</scope>
    <source>
        <strain evidence="1 2">GB2-A4</strain>
    </source>
</reference>
<sequence length="133" mass="15044">MMTDSMNTELTELKVCIEVCTDCHNMCLEVMTYCSDRSCKYIDVSMMSMLRDCAEMTMMCINMIADGSEFAGRTCQLCAEMCFKCAIACDEMHDDKMTEYAAIFRKCAEHCKAIGLMSAAYFRRANLEVEAVS</sequence>
<proteinExistence type="predicted"/>
<dbReference type="EMBL" id="JAMPKM010000044">
    <property type="protein sequence ID" value="MEP0820762.1"/>
    <property type="molecule type" value="Genomic_DNA"/>
</dbReference>
<dbReference type="Gene3D" id="1.20.1270.360">
    <property type="match status" value="1"/>
</dbReference>
<dbReference type="InterPro" id="IPR044543">
    <property type="entry name" value="YHJQ-like"/>
</dbReference>
<dbReference type="Proteomes" id="UP001464891">
    <property type="component" value="Unassembled WGS sequence"/>
</dbReference>
<accession>A0ABV0JG43</accession>
<comment type="caution">
    <text evidence="1">The sequence shown here is derived from an EMBL/GenBank/DDBJ whole genome shotgun (WGS) entry which is preliminary data.</text>
</comment>
<evidence type="ECO:0000313" key="2">
    <source>
        <dbReference type="Proteomes" id="UP001464891"/>
    </source>
</evidence>
<dbReference type="InterPro" id="IPR005560">
    <property type="entry name" value="Csp_YhjQ"/>
</dbReference>
<evidence type="ECO:0000313" key="1">
    <source>
        <dbReference type="EMBL" id="MEP0820762.1"/>
    </source>
</evidence>
<organism evidence="1 2">
    <name type="scientific">Trichocoleus desertorum GB2-A4</name>
    <dbReference type="NCBI Taxonomy" id="2933944"/>
    <lineage>
        <taxon>Bacteria</taxon>
        <taxon>Bacillati</taxon>
        <taxon>Cyanobacteriota</taxon>
        <taxon>Cyanophyceae</taxon>
        <taxon>Leptolyngbyales</taxon>
        <taxon>Trichocoleusaceae</taxon>
        <taxon>Trichocoleus</taxon>
    </lineage>
</organism>
<dbReference type="CDD" id="cd08026">
    <property type="entry name" value="DUF326"/>
    <property type="match status" value="1"/>
</dbReference>
<keyword evidence="2" id="KW-1185">Reference proteome</keyword>
<name>A0ABV0JG43_9CYAN</name>
<dbReference type="RefSeq" id="WP_190442418.1">
    <property type="nucleotide sequence ID" value="NZ_JAMPKM010000044.1"/>
</dbReference>
<dbReference type="Pfam" id="PF03860">
    <property type="entry name" value="Csp"/>
    <property type="match status" value="1"/>
</dbReference>
<protein>
    <submittedName>
        <fullName evidence="1">Four-helix bundle copper-binding protein</fullName>
    </submittedName>
</protein>
<dbReference type="PANTHER" id="PTHR37310:SF1">
    <property type="entry name" value="CYTOPLASMIC PROTEIN"/>
    <property type="match status" value="1"/>
</dbReference>
<gene>
    <name evidence="1" type="ORF">NC998_27120</name>
</gene>
<dbReference type="PANTHER" id="PTHR37310">
    <property type="entry name" value="CYTOPLASMIC PROTEIN-RELATED"/>
    <property type="match status" value="1"/>
</dbReference>